<dbReference type="GO" id="GO:0005737">
    <property type="term" value="C:cytoplasm"/>
    <property type="evidence" value="ECO:0007669"/>
    <property type="project" value="UniProtKB-SubCell"/>
</dbReference>
<dbReference type="EMBL" id="DTBJ01000011">
    <property type="protein sequence ID" value="HGM58128.1"/>
    <property type="molecule type" value="Genomic_DNA"/>
</dbReference>
<dbReference type="InterPro" id="IPR006111">
    <property type="entry name" value="Rpo6/Rpb6"/>
</dbReference>
<dbReference type="Pfam" id="PF01192">
    <property type="entry name" value="RNA_pol_Rpb6"/>
    <property type="match status" value="1"/>
</dbReference>
<keyword evidence="3" id="KW-0963">Cytoplasm</keyword>
<proteinExistence type="inferred from homology"/>
<protein>
    <recommendedName>
        <fullName evidence="3">DNA-directed RNA polymerase subunit Rpo6</fullName>
        <ecNumber evidence="3">2.7.7.6</ecNumber>
    </recommendedName>
    <alternativeName>
        <fullName evidence="3">DNA-directed RNA polymerase subunit K</fullName>
    </alternativeName>
</protein>
<comment type="subunit">
    <text evidence="3">Part of the RNA polymerase complex.</text>
</comment>
<keyword evidence="2 3" id="KW-0804">Transcription</keyword>
<keyword evidence="1 3" id="KW-0240">DNA-directed RNA polymerase</keyword>
<dbReference type="PANTHER" id="PTHR47227">
    <property type="entry name" value="DNA-DIRECTED RNA POLYMERASE SUBUNIT K"/>
    <property type="match status" value="1"/>
</dbReference>
<dbReference type="SMART" id="SM01409">
    <property type="entry name" value="RNA_pol_Rpb6"/>
    <property type="match status" value="1"/>
</dbReference>
<dbReference type="NCBIfam" id="NF002208">
    <property type="entry name" value="PRK01099.1-3"/>
    <property type="match status" value="1"/>
</dbReference>
<dbReference type="GO" id="GO:0006360">
    <property type="term" value="P:transcription by RNA polymerase I"/>
    <property type="evidence" value="ECO:0007669"/>
    <property type="project" value="TreeGrafter"/>
</dbReference>
<dbReference type="GO" id="GO:0000428">
    <property type="term" value="C:DNA-directed RNA polymerase complex"/>
    <property type="evidence" value="ECO:0007669"/>
    <property type="project" value="UniProtKB-KW"/>
</dbReference>
<dbReference type="EC" id="2.7.7.6" evidence="3"/>
<dbReference type="PANTHER" id="PTHR47227:SF5">
    <property type="entry name" value="DNA-DIRECTED RNA POLYMERASES I, II, AND III SUBUNIT RPABC2"/>
    <property type="match status" value="1"/>
</dbReference>
<comment type="function">
    <text evidence="3">DNA-dependent RNA polymerase (RNAP) catalyzes the transcription of DNA into RNA using the four ribonucleoside triphosphates as substrates.</text>
</comment>
<comment type="subcellular location">
    <subcellularLocation>
        <location evidence="3">Cytoplasm</location>
    </subcellularLocation>
</comment>
<dbReference type="AlphaFoldDB" id="A0A7C4HEQ8"/>
<comment type="catalytic activity">
    <reaction evidence="3">
        <text>RNA(n) + a ribonucleoside 5'-triphosphate = RNA(n+1) + diphosphate</text>
        <dbReference type="Rhea" id="RHEA:21248"/>
        <dbReference type="Rhea" id="RHEA-COMP:14527"/>
        <dbReference type="Rhea" id="RHEA-COMP:17342"/>
        <dbReference type="ChEBI" id="CHEBI:33019"/>
        <dbReference type="ChEBI" id="CHEBI:61557"/>
        <dbReference type="ChEBI" id="CHEBI:140395"/>
        <dbReference type="EC" id="2.7.7.6"/>
    </reaction>
</comment>
<name>A0A7C4HEQ8_STAMA</name>
<dbReference type="SUPFAM" id="SSF63562">
    <property type="entry name" value="RPB6/omega subunit-like"/>
    <property type="match status" value="1"/>
</dbReference>
<keyword evidence="3" id="KW-0808">Transferase</keyword>
<dbReference type="GO" id="GO:0003677">
    <property type="term" value="F:DNA binding"/>
    <property type="evidence" value="ECO:0007669"/>
    <property type="project" value="UniProtKB-UniRule"/>
</dbReference>
<dbReference type="PROSITE" id="PS01111">
    <property type="entry name" value="RNA_POL_K_14KD"/>
    <property type="match status" value="1"/>
</dbReference>
<gene>
    <name evidence="3" type="primary">rpo6</name>
    <name evidence="3" type="synonym">rpoK</name>
    <name evidence="4" type="ORF">ENU14_00845</name>
</gene>
<comment type="similarity">
    <text evidence="3">Belongs to the archaeal Rpo6/eukaryotic RPB6 RNA polymerase subunit family.</text>
</comment>
<evidence type="ECO:0000313" key="4">
    <source>
        <dbReference type="EMBL" id="HGM58128.1"/>
    </source>
</evidence>
<dbReference type="GO" id="GO:0006366">
    <property type="term" value="P:transcription by RNA polymerase II"/>
    <property type="evidence" value="ECO:0007669"/>
    <property type="project" value="TreeGrafter"/>
</dbReference>
<organism evidence="4">
    <name type="scientific">Staphylothermus marinus</name>
    <dbReference type="NCBI Taxonomy" id="2280"/>
    <lineage>
        <taxon>Archaea</taxon>
        <taxon>Thermoproteota</taxon>
        <taxon>Thermoprotei</taxon>
        <taxon>Desulfurococcales</taxon>
        <taxon>Desulfurococcaceae</taxon>
        <taxon>Staphylothermus</taxon>
    </lineage>
</organism>
<dbReference type="Gene3D" id="3.90.940.10">
    <property type="match status" value="1"/>
</dbReference>
<sequence>MGYILSTDIYTSVWFRKLTRFELARIVSARALQLALGAPPLVDTSEINVKDPVAIAIIELLKNVLPITIKRVKPGGGFELLPVNKLLSEDNRRYLRTILESWSLHSTY</sequence>
<comment type="caution">
    <text evidence="4">The sequence shown here is derived from an EMBL/GenBank/DDBJ whole genome shotgun (WGS) entry which is preliminary data.</text>
</comment>
<dbReference type="HAMAP" id="MF_00192">
    <property type="entry name" value="RNApol_arch_Rpo6"/>
    <property type="match status" value="1"/>
</dbReference>
<keyword evidence="3" id="KW-0548">Nucleotidyltransferase</keyword>
<dbReference type="InterPro" id="IPR036161">
    <property type="entry name" value="RPB6/omega-like_sf"/>
</dbReference>
<accession>A0A7C4HEQ8</accession>
<dbReference type="GO" id="GO:0042797">
    <property type="term" value="P:tRNA transcription by RNA polymerase III"/>
    <property type="evidence" value="ECO:0007669"/>
    <property type="project" value="TreeGrafter"/>
</dbReference>
<evidence type="ECO:0000256" key="3">
    <source>
        <dbReference type="HAMAP-Rule" id="MF_00192"/>
    </source>
</evidence>
<dbReference type="NCBIfam" id="NF002207">
    <property type="entry name" value="PRK01099.1-2"/>
    <property type="match status" value="1"/>
</dbReference>
<dbReference type="GO" id="GO:0003899">
    <property type="term" value="F:DNA-directed RNA polymerase activity"/>
    <property type="evidence" value="ECO:0007669"/>
    <property type="project" value="UniProtKB-UniRule"/>
</dbReference>
<evidence type="ECO:0000256" key="2">
    <source>
        <dbReference type="ARBA" id="ARBA00023163"/>
    </source>
</evidence>
<dbReference type="InterPro" id="IPR006110">
    <property type="entry name" value="Pol_omega/Rpo6/RPB6"/>
</dbReference>
<reference evidence="4" key="1">
    <citation type="journal article" date="2020" name="mSystems">
        <title>Genome- and Community-Level Interaction Insights into Carbon Utilization and Element Cycling Functions of Hydrothermarchaeota in Hydrothermal Sediment.</title>
        <authorList>
            <person name="Zhou Z."/>
            <person name="Liu Y."/>
            <person name="Xu W."/>
            <person name="Pan J."/>
            <person name="Luo Z.H."/>
            <person name="Li M."/>
        </authorList>
    </citation>
    <scope>NUCLEOTIDE SEQUENCE [LARGE SCALE GENOMIC DNA]</scope>
    <source>
        <strain evidence="4">SpSt-642</strain>
    </source>
</reference>
<dbReference type="InterPro" id="IPR020708">
    <property type="entry name" value="DNA-dir_RNA_polK_14-18kDa_CS"/>
</dbReference>
<evidence type="ECO:0000256" key="1">
    <source>
        <dbReference type="ARBA" id="ARBA00022478"/>
    </source>
</evidence>